<protein>
    <recommendedName>
        <fullName evidence="1">F-box domain-containing protein</fullName>
    </recommendedName>
</protein>
<dbReference type="SUPFAM" id="SSF81383">
    <property type="entry name" value="F-box domain"/>
    <property type="match status" value="1"/>
</dbReference>
<keyword evidence="3" id="KW-1185">Reference proteome</keyword>
<dbReference type="AlphaFoldDB" id="A0A0D0CK23"/>
<name>A0A0D0CK23_9AGAR</name>
<dbReference type="HOGENOM" id="CLU_1209951_0_0_1"/>
<feature type="domain" description="F-box" evidence="1">
    <location>
        <begin position="59"/>
        <end position="104"/>
    </location>
</feature>
<dbReference type="CDD" id="cd09917">
    <property type="entry name" value="F-box_SF"/>
    <property type="match status" value="1"/>
</dbReference>
<accession>A0A0D0CK23</accession>
<organism evidence="2 3">
    <name type="scientific">Collybiopsis luxurians FD-317 M1</name>
    <dbReference type="NCBI Taxonomy" id="944289"/>
    <lineage>
        <taxon>Eukaryota</taxon>
        <taxon>Fungi</taxon>
        <taxon>Dikarya</taxon>
        <taxon>Basidiomycota</taxon>
        <taxon>Agaricomycotina</taxon>
        <taxon>Agaricomycetes</taxon>
        <taxon>Agaricomycetidae</taxon>
        <taxon>Agaricales</taxon>
        <taxon>Marasmiineae</taxon>
        <taxon>Omphalotaceae</taxon>
        <taxon>Collybiopsis</taxon>
        <taxon>Collybiopsis luxurians</taxon>
    </lineage>
</organism>
<proteinExistence type="predicted"/>
<sequence length="229" mass="25817">MAVKTNSRALFQANSNEDTLVSESGGNLKGEDTVLQHGKLHYDPQKHVHSQESGGEDNLFSLVALPVEIKLEIVNYLKPEDILMLSCACRSTRDALFSTVFQKVVIRPKNADEVLLRAKSCTSRTDLYRSLDRKITNEVLLKAKACISRTDFYHSLDRDGYIPQTVLPVTRECVIKDWERLRLPDRAMDALLHAYSNSSPRMSNLTSLMLNRVPVTAPLLSNIQQLPHL</sequence>
<dbReference type="Proteomes" id="UP000053593">
    <property type="component" value="Unassembled WGS sequence"/>
</dbReference>
<evidence type="ECO:0000313" key="3">
    <source>
        <dbReference type="Proteomes" id="UP000053593"/>
    </source>
</evidence>
<dbReference type="EMBL" id="KN834783">
    <property type="protein sequence ID" value="KIK58777.1"/>
    <property type="molecule type" value="Genomic_DNA"/>
</dbReference>
<dbReference type="PROSITE" id="PS50181">
    <property type="entry name" value="FBOX"/>
    <property type="match status" value="1"/>
</dbReference>
<evidence type="ECO:0000259" key="1">
    <source>
        <dbReference type="PROSITE" id="PS50181"/>
    </source>
</evidence>
<evidence type="ECO:0000313" key="2">
    <source>
        <dbReference type="EMBL" id="KIK58777.1"/>
    </source>
</evidence>
<dbReference type="InterPro" id="IPR036047">
    <property type="entry name" value="F-box-like_dom_sf"/>
</dbReference>
<dbReference type="InterPro" id="IPR001810">
    <property type="entry name" value="F-box_dom"/>
</dbReference>
<dbReference type="Pfam" id="PF12937">
    <property type="entry name" value="F-box-like"/>
    <property type="match status" value="1"/>
</dbReference>
<reference evidence="2 3" key="1">
    <citation type="submission" date="2014-04" db="EMBL/GenBank/DDBJ databases">
        <title>Evolutionary Origins and Diversification of the Mycorrhizal Mutualists.</title>
        <authorList>
            <consortium name="DOE Joint Genome Institute"/>
            <consortium name="Mycorrhizal Genomics Consortium"/>
            <person name="Kohler A."/>
            <person name="Kuo A."/>
            <person name="Nagy L.G."/>
            <person name="Floudas D."/>
            <person name="Copeland A."/>
            <person name="Barry K.W."/>
            <person name="Cichocki N."/>
            <person name="Veneault-Fourrey C."/>
            <person name="LaButti K."/>
            <person name="Lindquist E.A."/>
            <person name="Lipzen A."/>
            <person name="Lundell T."/>
            <person name="Morin E."/>
            <person name="Murat C."/>
            <person name="Riley R."/>
            <person name="Ohm R."/>
            <person name="Sun H."/>
            <person name="Tunlid A."/>
            <person name="Henrissat B."/>
            <person name="Grigoriev I.V."/>
            <person name="Hibbett D.S."/>
            <person name="Martin F."/>
        </authorList>
    </citation>
    <scope>NUCLEOTIDE SEQUENCE [LARGE SCALE GENOMIC DNA]</scope>
    <source>
        <strain evidence="2 3">FD-317 M1</strain>
    </source>
</reference>
<gene>
    <name evidence="2" type="ORF">GYMLUDRAFT_86156</name>
</gene>